<dbReference type="InterPro" id="IPR029044">
    <property type="entry name" value="Nucleotide-diphossugar_trans"/>
</dbReference>
<feature type="transmembrane region" description="Helical" evidence="1">
    <location>
        <begin position="341"/>
        <end position="362"/>
    </location>
</feature>
<dbReference type="Gene3D" id="3.90.550.10">
    <property type="entry name" value="Spore Coat Polysaccharide Biosynthesis Protein SpsA, Chain A"/>
    <property type="match status" value="1"/>
</dbReference>
<keyword evidence="3" id="KW-1185">Reference proteome</keyword>
<evidence type="ECO:0000313" key="3">
    <source>
        <dbReference type="Proteomes" id="UP000249169"/>
    </source>
</evidence>
<dbReference type="PANTHER" id="PTHR43646">
    <property type="entry name" value="GLYCOSYLTRANSFERASE"/>
    <property type="match status" value="1"/>
</dbReference>
<feature type="transmembrane region" description="Helical" evidence="1">
    <location>
        <begin position="283"/>
        <end position="305"/>
    </location>
</feature>
<reference evidence="2 3" key="1">
    <citation type="submission" date="2018-05" db="EMBL/GenBank/DDBJ databases">
        <title>Lujinxingia marina gen. nov. sp. nov., a new facultative anaerobic member of the class Deltaproteobacteria, and proposal of Lujinxingaceae fam. nov.</title>
        <authorList>
            <person name="Li C.-M."/>
        </authorList>
    </citation>
    <scope>NUCLEOTIDE SEQUENCE [LARGE SCALE GENOMIC DNA]</scope>
    <source>
        <strain evidence="2 3">B210</strain>
    </source>
</reference>
<evidence type="ECO:0000313" key="2">
    <source>
        <dbReference type="EMBL" id="RAL22358.1"/>
    </source>
</evidence>
<feature type="transmembrane region" description="Helical" evidence="1">
    <location>
        <begin position="6"/>
        <end position="26"/>
    </location>
</feature>
<proteinExistence type="predicted"/>
<dbReference type="AlphaFoldDB" id="A0A328C731"/>
<dbReference type="CDD" id="cd00761">
    <property type="entry name" value="Glyco_tranf_GTA_type"/>
    <property type="match status" value="1"/>
</dbReference>
<dbReference type="Pfam" id="PF13641">
    <property type="entry name" value="Glyco_tranf_2_3"/>
    <property type="match status" value="1"/>
</dbReference>
<keyword evidence="1" id="KW-0812">Transmembrane</keyword>
<organism evidence="2 3">
    <name type="scientific">Lujinxingia litoralis</name>
    <dbReference type="NCBI Taxonomy" id="2211119"/>
    <lineage>
        <taxon>Bacteria</taxon>
        <taxon>Deltaproteobacteria</taxon>
        <taxon>Bradymonadales</taxon>
        <taxon>Lujinxingiaceae</taxon>
        <taxon>Lujinxingia</taxon>
    </lineage>
</organism>
<dbReference type="EMBL" id="QHKO01000004">
    <property type="protein sequence ID" value="RAL22358.1"/>
    <property type="molecule type" value="Genomic_DNA"/>
</dbReference>
<name>A0A328C731_9DELT</name>
<accession>A0A328C731</accession>
<dbReference type="Proteomes" id="UP000249169">
    <property type="component" value="Unassembled WGS sequence"/>
</dbReference>
<dbReference type="PANTHER" id="PTHR43646:SF3">
    <property type="entry name" value="SLR1566 PROTEIN"/>
    <property type="match status" value="1"/>
</dbReference>
<protein>
    <submittedName>
        <fullName evidence="2">Glycosyl transferase</fullName>
    </submittedName>
</protein>
<gene>
    <name evidence="2" type="ORF">DL240_10945</name>
</gene>
<keyword evidence="2" id="KW-0808">Transferase</keyword>
<dbReference type="SUPFAM" id="SSF53448">
    <property type="entry name" value="Nucleotide-diphospho-sugar transferases"/>
    <property type="match status" value="1"/>
</dbReference>
<keyword evidence="1" id="KW-1133">Transmembrane helix</keyword>
<dbReference type="GO" id="GO:0016740">
    <property type="term" value="F:transferase activity"/>
    <property type="evidence" value="ECO:0007669"/>
    <property type="project" value="UniProtKB-KW"/>
</dbReference>
<evidence type="ECO:0000256" key="1">
    <source>
        <dbReference type="SAM" id="Phobius"/>
    </source>
</evidence>
<comment type="caution">
    <text evidence="2">The sequence shown here is derived from an EMBL/GenBank/DDBJ whole genome shotgun (WGS) entry which is preliminary data.</text>
</comment>
<keyword evidence="1" id="KW-0472">Membrane</keyword>
<sequence length="380" mass="41714">MFAVPLTFLIITPIALAALIGAFNLLTWPRRLPPASPPSQLAVLIPARNEERNIEACLRSVARAAEAHPEVDVAILVYDDHSTDQTPQTLHTLQQEIPGLVLVPATPLPTGWAGKCHACHRLASHTERDHLLFIDADVRLEPTAFSQLAAWQQRYRADVVSAVPAQVTGSLAERLILPLLHLTYLSWLPLLLIPHTRRPDLLAMNGQVLYTTRQAYRATGGFEAIRDALVDDMAFGRRAKEAGQRVVFADGTHLARCRMYRELAEVWDGFTKNIYPGLGKSPLLLLGVIALYLSAFVAPFGLLALSLVLPALHALTLPAMVACSLNLLYRLALAGRFGHPLTGVVLHPVAVLLLLAIALNSWRATRRGELRWAGRTYPNA</sequence>